<sequence length="82" mass="9472">MAQVVILTFCVSRSRANKKTIDRLKHMLVMTNSDKRFLVRQQATILRSRKRHTDSAQTDKRKTPPQESASPQPSPDEPERIL</sequence>
<evidence type="ECO:0008006" key="4">
    <source>
        <dbReference type="Google" id="ProtNLM"/>
    </source>
</evidence>
<organism evidence="2 3">
    <name type="scientific">Mugilogobius chulae</name>
    <name type="common">yellowstripe goby</name>
    <dbReference type="NCBI Taxonomy" id="88201"/>
    <lineage>
        <taxon>Eukaryota</taxon>
        <taxon>Metazoa</taxon>
        <taxon>Chordata</taxon>
        <taxon>Craniata</taxon>
        <taxon>Vertebrata</taxon>
        <taxon>Euteleostomi</taxon>
        <taxon>Actinopterygii</taxon>
        <taxon>Neopterygii</taxon>
        <taxon>Teleostei</taxon>
        <taxon>Neoteleostei</taxon>
        <taxon>Acanthomorphata</taxon>
        <taxon>Gobiaria</taxon>
        <taxon>Gobiiformes</taxon>
        <taxon>Gobioidei</taxon>
        <taxon>Gobiidae</taxon>
        <taxon>Gobionellinae</taxon>
        <taxon>Mugilogobius</taxon>
    </lineage>
</organism>
<name>A0AAW0PU13_9GOBI</name>
<comment type="caution">
    <text evidence="2">The sequence shown here is derived from an EMBL/GenBank/DDBJ whole genome shotgun (WGS) entry which is preliminary data.</text>
</comment>
<evidence type="ECO:0000256" key="1">
    <source>
        <dbReference type="SAM" id="MobiDB-lite"/>
    </source>
</evidence>
<feature type="compositionally biased region" description="Basic and acidic residues" evidence="1">
    <location>
        <begin position="53"/>
        <end position="64"/>
    </location>
</feature>
<accession>A0AAW0PU13</accession>
<gene>
    <name evidence="2" type="ORF">WMY93_006637</name>
</gene>
<dbReference type="Proteomes" id="UP001460270">
    <property type="component" value="Unassembled WGS sequence"/>
</dbReference>
<proteinExistence type="predicted"/>
<dbReference type="AlphaFoldDB" id="A0AAW0PU13"/>
<feature type="region of interest" description="Disordered" evidence="1">
    <location>
        <begin position="45"/>
        <end position="82"/>
    </location>
</feature>
<evidence type="ECO:0000313" key="2">
    <source>
        <dbReference type="EMBL" id="KAK7930242.1"/>
    </source>
</evidence>
<protein>
    <recommendedName>
        <fullName evidence="4">60S ribosomal protein L35</fullName>
    </recommendedName>
</protein>
<keyword evidence="3" id="KW-1185">Reference proteome</keyword>
<reference evidence="3" key="1">
    <citation type="submission" date="2024-04" db="EMBL/GenBank/DDBJ databases">
        <title>Salinicola lusitanus LLJ914,a marine bacterium isolated from the Okinawa Trough.</title>
        <authorList>
            <person name="Li J."/>
        </authorList>
    </citation>
    <scope>NUCLEOTIDE SEQUENCE [LARGE SCALE GENOMIC DNA]</scope>
</reference>
<evidence type="ECO:0000313" key="3">
    <source>
        <dbReference type="Proteomes" id="UP001460270"/>
    </source>
</evidence>
<dbReference type="EMBL" id="JBBPFD010000004">
    <property type="protein sequence ID" value="KAK7930242.1"/>
    <property type="molecule type" value="Genomic_DNA"/>
</dbReference>